<dbReference type="PANTHER" id="PTHR44998:SF1">
    <property type="entry name" value="UDP-N-ACETYLGLUCOSAMINE--PEPTIDE N-ACETYLGLUCOSAMINYLTRANSFERASE 110 KDA SUBUNIT"/>
    <property type="match status" value="1"/>
</dbReference>
<feature type="repeat" description="TPR" evidence="8">
    <location>
        <begin position="125"/>
        <end position="158"/>
    </location>
</feature>
<reference evidence="11 12" key="1">
    <citation type="submission" date="2019-03" db="EMBL/GenBank/DDBJ databases">
        <title>Paraburkholderia sp. 4M-K11, isolated from subtropical forest soil.</title>
        <authorList>
            <person name="Gao Z.-H."/>
            <person name="Qiu L.-H."/>
        </authorList>
    </citation>
    <scope>NUCLEOTIDE SEQUENCE [LARGE SCALE GENOMIC DNA]</scope>
    <source>
        <strain evidence="11 12">4M-K11</strain>
    </source>
</reference>
<accession>A0A4R5M629</accession>
<evidence type="ECO:0000256" key="9">
    <source>
        <dbReference type="SAM" id="MobiDB-lite"/>
    </source>
</evidence>
<comment type="similarity">
    <text evidence="2">Belongs to the glycosyltransferase 41 family. O-GlcNAc transferase subfamily.</text>
</comment>
<keyword evidence="12" id="KW-1185">Reference proteome</keyword>
<protein>
    <recommendedName>
        <fullName evidence="3">protein O-GlcNAc transferase</fullName>
        <ecNumber evidence="3">2.4.1.255</ecNumber>
    </recommendedName>
</protein>
<name>A0A4R5M629_9BURK</name>
<dbReference type="EMBL" id="SMRP01000011">
    <property type="protein sequence ID" value="TDG21420.1"/>
    <property type="molecule type" value="Genomic_DNA"/>
</dbReference>
<dbReference type="InterPro" id="IPR029489">
    <property type="entry name" value="OGT/SEC/SPY_C"/>
</dbReference>
<dbReference type="Pfam" id="PF14559">
    <property type="entry name" value="TPR_19"/>
    <property type="match status" value="1"/>
</dbReference>
<evidence type="ECO:0000256" key="1">
    <source>
        <dbReference type="ARBA" id="ARBA00004922"/>
    </source>
</evidence>
<dbReference type="Gene3D" id="3.40.50.11380">
    <property type="match status" value="1"/>
</dbReference>
<dbReference type="PROSITE" id="PS50005">
    <property type="entry name" value="TPR"/>
    <property type="match status" value="2"/>
</dbReference>
<dbReference type="GO" id="GO:0097363">
    <property type="term" value="F:protein O-acetylglucosaminyltransferase activity"/>
    <property type="evidence" value="ECO:0007669"/>
    <property type="project" value="UniProtKB-EC"/>
</dbReference>
<evidence type="ECO:0000256" key="2">
    <source>
        <dbReference type="ARBA" id="ARBA00005386"/>
    </source>
</evidence>
<evidence type="ECO:0000256" key="5">
    <source>
        <dbReference type="ARBA" id="ARBA00022679"/>
    </source>
</evidence>
<evidence type="ECO:0000313" key="12">
    <source>
        <dbReference type="Proteomes" id="UP000295722"/>
    </source>
</evidence>
<evidence type="ECO:0000256" key="8">
    <source>
        <dbReference type="PROSITE-ProRule" id="PRU00339"/>
    </source>
</evidence>
<keyword evidence="4" id="KW-0328">Glycosyltransferase</keyword>
<sequence>MFAPHHASYDGVMKISTPTPSSRSDELLKRGIDRLNAEQYTLAEALFREILVQDPQHVDAWHQLGVALARQKRYAEGEQAIRQALSMGESGPLQRDLAWTLLWQGRDNEAIAAYFAAINLGVREARMFNNVGNLLKKRNDATHAEAAYRAAIEIDPGYALAHGNLAMVQQDAGQYEAAEASLRRALELEPKSAHFWQCYGGLLERLNRLDEADEAYCRGGRWESAQYVRRRVAHWRDLDKIDQAALEMVATGAAENLTPWGLLGIPALTPGLHRDAGRRFAQSRWRGELAAPPLVARGAGLAEALAAWEAGARLRIGYLSSDFYEHATLRLLAGVLELHDPARFDIHLYSYGETVPDAAWRERLAALPATLHEMGALTDAQAAAKIAHDGIHLLVDLKGYTTGTRLAVTALRPAPAIVSWLGYPGSLGEPRLADYLIGDAMVTPSATAPFYSETLALMPHCYQPNDHRRQCGRRPSRAEAGLPERGFVFCSFNQTFKLNAQMASVWCRLLVATPGSVLWLLDPGSERAQANLNDFFEANGVARTRVIYAKRLPQEAHLARLQLADLALDTLPTGSHTTGSDALWTGVPMVSALGSLFAGRVGASLLHAVGLEALVARDLDAYFQIALALASDPAWLAQIRKRLARAKADAPLFDTARFTRDLERLFVAIVAREAKGGEGGGSEGPVVVKR</sequence>
<feature type="repeat" description="TPR" evidence="8">
    <location>
        <begin position="159"/>
        <end position="192"/>
    </location>
</feature>
<dbReference type="Gene3D" id="3.40.50.2000">
    <property type="entry name" value="Glycogen Phosphorylase B"/>
    <property type="match status" value="1"/>
</dbReference>
<evidence type="ECO:0000256" key="4">
    <source>
        <dbReference type="ARBA" id="ARBA00022676"/>
    </source>
</evidence>
<evidence type="ECO:0000259" key="10">
    <source>
        <dbReference type="Pfam" id="PF13844"/>
    </source>
</evidence>
<feature type="domain" description="O-GlcNAc transferase C-terminal" evidence="10">
    <location>
        <begin position="476"/>
        <end position="662"/>
    </location>
</feature>
<feature type="region of interest" description="Disordered" evidence="9">
    <location>
        <begin position="1"/>
        <end position="25"/>
    </location>
</feature>
<comment type="caution">
    <text evidence="11">The sequence shown here is derived from an EMBL/GenBank/DDBJ whole genome shotgun (WGS) entry which is preliminary data.</text>
</comment>
<dbReference type="Proteomes" id="UP000295722">
    <property type="component" value="Unassembled WGS sequence"/>
</dbReference>
<feature type="domain" description="O-GlcNAc transferase C-terminal" evidence="10">
    <location>
        <begin position="309"/>
        <end position="469"/>
    </location>
</feature>
<evidence type="ECO:0000256" key="3">
    <source>
        <dbReference type="ARBA" id="ARBA00011970"/>
    </source>
</evidence>
<dbReference type="EC" id="2.4.1.255" evidence="3"/>
<dbReference type="Pfam" id="PF13432">
    <property type="entry name" value="TPR_16"/>
    <property type="match status" value="1"/>
</dbReference>
<dbReference type="Gene3D" id="1.25.40.10">
    <property type="entry name" value="Tetratricopeptide repeat domain"/>
    <property type="match status" value="2"/>
</dbReference>
<evidence type="ECO:0000313" key="11">
    <source>
        <dbReference type="EMBL" id="TDG21420.1"/>
    </source>
</evidence>
<keyword evidence="6" id="KW-0677">Repeat</keyword>
<keyword evidence="7 8" id="KW-0802">TPR repeat</keyword>
<proteinExistence type="inferred from homology"/>
<dbReference type="PANTHER" id="PTHR44998">
    <property type="match status" value="1"/>
</dbReference>
<keyword evidence="5" id="KW-0808">Transferase</keyword>
<gene>
    <name evidence="11" type="ORF">EYW47_21295</name>
</gene>
<evidence type="ECO:0000256" key="6">
    <source>
        <dbReference type="ARBA" id="ARBA00022737"/>
    </source>
</evidence>
<dbReference type="Pfam" id="PF13844">
    <property type="entry name" value="Glyco_transf_41"/>
    <property type="match status" value="2"/>
</dbReference>
<dbReference type="OrthoDB" id="101857at2"/>
<evidence type="ECO:0000256" key="7">
    <source>
        <dbReference type="ARBA" id="ARBA00022803"/>
    </source>
</evidence>
<organism evidence="11 12">
    <name type="scientific">Paraburkholderia silviterrae</name>
    <dbReference type="NCBI Taxonomy" id="2528715"/>
    <lineage>
        <taxon>Bacteria</taxon>
        <taxon>Pseudomonadati</taxon>
        <taxon>Pseudomonadota</taxon>
        <taxon>Betaproteobacteria</taxon>
        <taxon>Burkholderiales</taxon>
        <taxon>Burkholderiaceae</taxon>
        <taxon>Paraburkholderia</taxon>
    </lineage>
</organism>
<dbReference type="InterPro" id="IPR011990">
    <property type="entry name" value="TPR-like_helical_dom_sf"/>
</dbReference>
<dbReference type="AlphaFoldDB" id="A0A4R5M629"/>
<dbReference type="InterPro" id="IPR019734">
    <property type="entry name" value="TPR_rpt"/>
</dbReference>
<dbReference type="SUPFAM" id="SSF48452">
    <property type="entry name" value="TPR-like"/>
    <property type="match status" value="1"/>
</dbReference>
<dbReference type="SMART" id="SM00028">
    <property type="entry name" value="TPR"/>
    <property type="match status" value="4"/>
</dbReference>
<comment type="pathway">
    <text evidence="1">Protein modification; protein glycosylation.</text>
</comment>